<feature type="compositionally biased region" description="Polar residues" evidence="7">
    <location>
        <begin position="71"/>
        <end position="86"/>
    </location>
</feature>
<evidence type="ECO:0000256" key="4">
    <source>
        <dbReference type="ARBA" id="ARBA00023179"/>
    </source>
</evidence>
<evidence type="ECO:0000256" key="3">
    <source>
        <dbReference type="ARBA" id="ARBA00022990"/>
    </source>
</evidence>
<evidence type="ECO:0000256" key="7">
    <source>
        <dbReference type="SAM" id="MobiDB-lite"/>
    </source>
</evidence>
<dbReference type="InterPro" id="IPR050875">
    <property type="entry name" value="Troponin_I"/>
</dbReference>
<dbReference type="Pfam" id="PF00992">
    <property type="entry name" value="Troponin"/>
    <property type="match status" value="1"/>
</dbReference>
<dbReference type="SMR" id="Q8WPC1"/>
<dbReference type="GO" id="GO:0003779">
    <property type="term" value="F:actin binding"/>
    <property type="evidence" value="ECO:0007669"/>
    <property type="project" value="UniProtKB-KW"/>
</dbReference>
<accession>Q8WPC1</accession>
<keyword evidence="3" id="KW-0007">Acetylation</keyword>
<feature type="coiled-coil region" evidence="6">
    <location>
        <begin position="101"/>
        <end position="158"/>
    </location>
</feature>
<gene>
    <name evidence="8" type="primary">cTnI</name>
</gene>
<feature type="compositionally biased region" description="Acidic residues" evidence="7">
    <location>
        <begin position="1"/>
        <end position="19"/>
    </location>
</feature>
<keyword evidence="4" id="KW-0514">Muscle protein</keyword>
<reference evidence="9" key="1">
    <citation type="submission" date="2002-01" db="EMBL/GenBank/DDBJ databases">
        <title>The structural organization of the ascidian, Halocynthia roretzi troponin I genes.</title>
        <authorList>
            <person name="Yuasa H.J."/>
            <person name="Takagi T."/>
        </authorList>
    </citation>
    <scope>NUCLEOTIDE SEQUENCE</scope>
    <source>
        <tissue evidence="8">Heart muscle</tissue>
    </source>
</reference>
<evidence type="ECO:0000256" key="1">
    <source>
        <dbReference type="ARBA" id="ARBA00001988"/>
    </source>
</evidence>
<dbReference type="AlphaFoldDB" id="Q8WPC1"/>
<dbReference type="PIR" id="JC5610">
    <property type="entry name" value="JC5610"/>
</dbReference>
<feature type="region of interest" description="Disordered" evidence="7">
    <location>
        <begin position="1"/>
        <end position="100"/>
    </location>
</feature>
<dbReference type="FunFam" id="1.20.5.350:FF:000002">
    <property type="entry name" value="troponin I, fast skeletal muscle"/>
    <property type="match status" value="1"/>
</dbReference>
<evidence type="ECO:0000313" key="9">
    <source>
        <dbReference type="EMBL" id="BAB83811.1"/>
    </source>
</evidence>
<dbReference type="EMBL" id="AB077758">
    <property type="protein sequence ID" value="BAB83804.1"/>
    <property type="molecule type" value="mRNA"/>
</dbReference>
<comment type="function">
    <text evidence="1">Troponin I is the inhibitory subunit of troponin, the thin filament regulatory complex which confers calcium-sensitivity to striated muscle actomyosin ATPase activity.</text>
</comment>
<proteinExistence type="evidence at transcript level"/>
<protein>
    <submittedName>
        <fullName evidence="8 9">Cardiac troponin I</fullName>
    </submittedName>
</protein>
<dbReference type="SUPFAM" id="SSF90250">
    <property type="entry name" value="Troponin coil-coiled subunits"/>
    <property type="match status" value="1"/>
</dbReference>
<evidence type="ECO:0000256" key="6">
    <source>
        <dbReference type="SAM" id="Coils"/>
    </source>
</evidence>
<comment type="similarity">
    <text evidence="2">Belongs to the troponin I family.</text>
</comment>
<dbReference type="InterPro" id="IPR038077">
    <property type="entry name" value="Troponin_sf"/>
</dbReference>
<keyword evidence="6" id="KW-0175">Coiled coil</keyword>
<dbReference type="PANTHER" id="PTHR13738:SF1">
    <property type="entry name" value="TROPONIN I"/>
    <property type="match status" value="1"/>
</dbReference>
<dbReference type="InterPro" id="IPR001978">
    <property type="entry name" value="Troponin"/>
</dbReference>
<dbReference type="EMBL" id="AB077763">
    <property type="protein sequence ID" value="BAB83811.1"/>
    <property type="molecule type" value="Genomic_DNA"/>
</dbReference>
<evidence type="ECO:0000313" key="8">
    <source>
        <dbReference type="EMBL" id="BAB83804.1"/>
    </source>
</evidence>
<evidence type="ECO:0000256" key="2">
    <source>
        <dbReference type="ARBA" id="ARBA00009930"/>
    </source>
</evidence>
<dbReference type="Gene3D" id="6.10.250.180">
    <property type="match status" value="1"/>
</dbReference>
<organism evidence="9">
    <name type="scientific">Halocynthia roretzi</name>
    <name type="common">Sea squirt</name>
    <name type="synonym">Cynthia roretzi</name>
    <dbReference type="NCBI Taxonomy" id="7729"/>
    <lineage>
        <taxon>Eukaryota</taxon>
        <taxon>Metazoa</taxon>
        <taxon>Chordata</taxon>
        <taxon>Tunicata</taxon>
        <taxon>Ascidiacea</taxon>
        <taxon>Stolidobranchia</taxon>
        <taxon>Pyuridae</taxon>
        <taxon>Halocynthia</taxon>
    </lineage>
</organism>
<dbReference type="PANTHER" id="PTHR13738">
    <property type="entry name" value="TROPONIN I"/>
    <property type="match status" value="1"/>
</dbReference>
<dbReference type="GO" id="GO:0005861">
    <property type="term" value="C:troponin complex"/>
    <property type="evidence" value="ECO:0007669"/>
    <property type="project" value="InterPro"/>
</dbReference>
<dbReference type="GO" id="GO:0006936">
    <property type="term" value="P:muscle contraction"/>
    <property type="evidence" value="ECO:0007669"/>
    <property type="project" value="TreeGrafter"/>
</dbReference>
<evidence type="ECO:0000256" key="5">
    <source>
        <dbReference type="ARBA" id="ARBA00023203"/>
    </source>
</evidence>
<dbReference type="Gene3D" id="1.20.5.350">
    <property type="match status" value="1"/>
</dbReference>
<name>Q8WPC1_HALRO</name>
<sequence length="260" mass="30044">MSEQSDYDTSEEEEETESESGERSEQEEGDERTQHAAEQKVVAKQPEPSPPKQVKPTTVLQETQKRGGRSSPYSTERVTSNTNQQRKMTHQRKQNLKSLMLNKAREDLKREAEVKAEEKKKILNSRIEPLSNLGGMSEQDLKDLCRELHAKIEKVDEQRYDIEVKVNKNDQEIEDLNQRIFDLRGKFKRPPLRRVRMSADQMLRALLGSKHKVSMDLRSSLKSVKKEETKKDEAEVKDWRESVEAKTGGMGEMKAVFEGQ</sequence>
<feature type="compositionally biased region" description="Basic and acidic residues" evidence="7">
    <location>
        <begin position="20"/>
        <end position="38"/>
    </location>
</feature>
<keyword evidence="5" id="KW-0009">Actin-binding</keyword>